<feature type="repeat" description="RCC1" evidence="1">
    <location>
        <begin position="8"/>
        <end position="55"/>
    </location>
</feature>
<dbReference type="PROSITE" id="PS50012">
    <property type="entry name" value="RCC1_3"/>
    <property type="match status" value="5"/>
</dbReference>
<dbReference type="Pfam" id="PF00415">
    <property type="entry name" value="RCC1"/>
    <property type="match status" value="2"/>
</dbReference>
<dbReference type="SUPFAM" id="SSF50985">
    <property type="entry name" value="RCC1/BLIP-II"/>
    <property type="match status" value="1"/>
</dbReference>
<name>A0A6A5BDU1_NAEFO</name>
<dbReference type="VEuPathDB" id="AmoebaDB:NF0077180"/>
<dbReference type="Gene3D" id="2.130.10.30">
    <property type="entry name" value="Regulator of chromosome condensation 1/beta-lactamase-inhibitor protein II"/>
    <property type="match status" value="2"/>
</dbReference>
<protein>
    <recommendedName>
        <fullName evidence="3">PH domain-containing protein</fullName>
    </recommendedName>
</protein>
<dbReference type="InterPro" id="IPR009091">
    <property type="entry name" value="RCC1/BLIP-II"/>
</dbReference>
<feature type="region of interest" description="Disordered" evidence="2">
    <location>
        <begin position="446"/>
        <end position="653"/>
    </location>
</feature>
<evidence type="ECO:0000256" key="2">
    <source>
        <dbReference type="SAM" id="MobiDB-lite"/>
    </source>
</evidence>
<dbReference type="PANTHER" id="PTHR45982">
    <property type="entry name" value="REGULATOR OF CHROMOSOME CONDENSATION"/>
    <property type="match status" value="1"/>
</dbReference>
<feature type="compositionally biased region" description="Basic and acidic residues" evidence="2">
    <location>
        <begin position="532"/>
        <end position="553"/>
    </location>
</feature>
<reference evidence="4 5" key="1">
    <citation type="journal article" date="2019" name="Sci. Rep.">
        <title>Nanopore sequencing improves the draft genome of the human pathogenic amoeba Naegleria fowleri.</title>
        <authorList>
            <person name="Liechti N."/>
            <person name="Schurch N."/>
            <person name="Bruggmann R."/>
            <person name="Wittwer M."/>
        </authorList>
    </citation>
    <scope>NUCLEOTIDE SEQUENCE [LARGE SCALE GENOMIC DNA]</scope>
    <source>
        <strain evidence="4 5">ATCC 30894</strain>
    </source>
</reference>
<keyword evidence="5" id="KW-1185">Reference proteome</keyword>
<dbReference type="InterPro" id="IPR011993">
    <property type="entry name" value="PH-like_dom_sf"/>
</dbReference>
<dbReference type="Gene3D" id="2.30.29.30">
    <property type="entry name" value="Pleckstrin-homology domain (PH domain)/Phosphotyrosine-binding domain (PTB)"/>
    <property type="match status" value="1"/>
</dbReference>
<accession>A0A6A5BDU1</accession>
<dbReference type="OMA" id="WGYMSDG"/>
<feature type="compositionally biased region" description="Acidic residues" evidence="2">
    <location>
        <begin position="508"/>
        <end position="531"/>
    </location>
</feature>
<sequence>MDQELKPGRLFVWGKTTRNETEGTLKEPTAVPYFFDAPVLMTACGLGFTAILTEKREVYTLGSRSWYMTDYEHEDVDDTKHSLVHWRELSNKDVIQIVCGLNFCACLTRSGDIYTWGSGMYGQLGHREEIVNAFEEFKVPKPTRIDHFSNCIFIAAGEECMACITRDKHLYTWGKNFCGMLGHGDEKDLFEPKRVVGVSTTGISKKFNDSDDVENDAIGGDDLEDDNDYESLEKEEIIYVACGQSHMACITAKNEIFTWGNNFLGPLGRILDAKQESDPNPRLVDLVQVGDLVTEENLKQSDEVDFVAVECLKYNTLALTSDGRLFSCGKGGCDGGGHGEAPRTLLTIIQNTLEGKRVKSIAKSSFATHTGCIVLNTDDDSIKGGRDELYIWGNNEDYKLGIAELNDENLSIDEASLLYPKKFPFPTTTRECFYISCGETHTAAILKPHPTDKNPNPELTLEKFEKGEITPVVGTTSTTTNSTTNSTTNPTSKSNSTFKKGTSKIVEEEYDSESDEDDDDDEDEDNDENDEGKDSHDEQEFKTTSSMKDDKKQPSSTTTTYAAQHTTTENLTAAKSSPNNNNNSEDDEEDDEDDNDNNVKKPSQGTTATTTLSTSTSKSQTTTTTSSSTSSSKSAAASSGTTQKSKSSNPVKELHGYLQKKGEKGFVKLWRKRWFNLEGNYLCYYEKEGGKSKGSIGVDDILDVLPGATQYGFNISTTTGRVYELQCTSDQELKYWTTGLQSLIKKK</sequence>
<dbReference type="GeneID" id="68116187"/>
<dbReference type="SUPFAM" id="SSF50729">
    <property type="entry name" value="PH domain-like"/>
    <property type="match status" value="1"/>
</dbReference>
<dbReference type="PROSITE" id="PS50003">
    <property type="entry name" value="PH_DOMAIN"/>
    <property type="match status" value="1"/>
</dbReference>
<dbReference type="RefSeq" id="XP_044557435.1">
    <property type="nucleotide sequence ID" value="XM_044712879.1"/>
</dbReference>
<feature type="repeat" description="RCC1" evidence="1">
    <location>
        <begin position="168"/>
        <end position="253"/>
    </location>
</feature>
<feature type="compositionally biased region" description="Low complexity" evidence="2">
    <location>
        <begin position="557"/>
        <end position="568"/>
    </location>
</feature>
<feature type="compositionally biased region" description="Low complexity" evidence="2">
    <location>
        <begin position="475"/>
        <end position="497"/>
    </location>
</feature>
<dbReference type="PRINTS" id="PR00633">
    <property type="entry name" value="RCCNDNSATION"/>
</dbReference>
<dbReference type="InterPro" id="IPR000408">
    <property type="entry name" value="Reg_chr_condens"/>
</dbReference>
<feature type="compositionally biased region" description="Acidic residues" evidence="2">
    <location>
        <begin position="584"/>
        <end position="596"/>
    </location>
</feature>
<dbReference type="OrthoDB" id="10256179at2759"/>
<dbReference type="VEuPathDB" id="AmoebaDB:NfTy_047280"/>
<dbReference type="SMART" id="SM00233">
    <property type="entry name" value="PH"/>
    <property type="match status" value="1"/>
</dbReference>
<proteinExistence type="predicted"/>
<comment type="caution">
    <text evidence="4">The sequence shown here is derived from an EMBL/GenBank/DDBJ whole genome shotgun (WGS) entry which is preliminary data.</text>
</comment>
<evidence type="ECO:0000256" key="1">
    <source>
        <dbReference type="PROSITE-ProRule" id="PRU00235"/>
    </source>
</evidence>
<evidence type="ECO:0000313" key="5">
    <source>
        <dbReference type="Proteomes" id="UP000444721"/>
    </source>
</evidence>
<dbReference type="InterPro" id="IPR051553">
    <property type="entry name" value="Ran_GTPase-activating"/>
</dbReference>
<gene>
    <name evidence="4" type="ORF">FDP41_008970</name>
</gene>
<dbReference type="InterPro" id="IPR001849">
    <property type="entry name" value="PH_domain"/>
</dbReference>
<evidence type="ECO:0000259" key="3">
    <source>
        <dbReference type="PROSITE" id="PS50003"/>
    </source>
</evidence>
<organism evidence="4 5">
    <name type="scientific">Naegleria fowleri</name>
    <name type="common">Brain eating amoeba</name>
    <dbReference type="NCBI Taxonomy" id="5763"/>
    <lineage>
        <taxon>Eukaryota</taxon>
        <taxon>Discoba</taxon>
        <taxon>Heterolobosea</taxon>
        <taxon>Tetramitia</taxon>
        <taxon>Eutetramitia</taxon>
        <taxon>Vahlkampfiidae</taxon>
        <taxon>Naegleria</taxon>
    </lineage>
</organism>
<dbReference type="Proteomes" id="UP000444721">
    <property type="component" value="Unassembled WGS sequence"/>
</dbReference>
<feature type="repeat" description="RCC1" evidence="1">
    <location>
        <begin position="387"/>
        <end position="448"/>
    </location>
</feature>
<dbReference type="Pfam" id="PF00169">
    <property type="entry name" value="PH"/>
    <property type="match status" value="1"/>
</dbReference>
<dbReference type="PANTHER" id="PTHR45982:SF1">
    <property type="entry name" value="REGULATOR OF CHROMOSOME CONDENSATION"/>
    <property type="match status" value="1"/>
</dbReference>
<feature type="compositionally biased region" description="Low complexity" evidence="2">
    <location>
        <begin position="603"/>
        <end position="648"/>
    </location>
</feature>
<feature type="repeat" description="RCC1" evidence="1">
    <location>
        <begin position="254"/>
        <end position="322"/>
    </location>
</feature>
<evidence type="ECO:0000313" key="4">
    <source>
        <dbReference type="EMBL" id="KAF0972721.1"/>
    </source>
</evidence>
<dbReference type="AlphaFoldDB" id="A0A6A5BDU1"/>
<feature type="compositionally biased region" description="Polar residues" evidence="2">
    <location>
        <begin position="569"/>
        <end position="578"/>
    </location>
</feature>
<feature type="domain" description="PH" evidence="3">
    <location>
        <begin position="651"/>
        <end position="745"/>
    </location>
</feature>
<dbReference type="EMBL" id="VFQX01000066">
    <property type="protein sequence ID" value="KAF0972721.1"/>
    <property type="molecule type" value="Genomic_DNA"/>
</dbReference>
<dbReference type="Pfam" id="PF13540">
    <property type="entry name" value="RCC1_2"/>
    <property type="match status" value="1"/>
</dbReference>
<feature type="repeat" description="RCC1" evidence="1">
    <location>
        <begin position="111"/>
        <end position="167"/>
    </location>
</feature>
<dbReference type="VEuPathDB" id="AmoebaDB:FDP41_008970"/>